<dbReference type="AlphaFoldDB" id="A0A8B8ENY1"/>
<evidence type="ECO:0000313" key="3">
    <source>
        <dbReference type="RefSeq" id="XP_022341543.1"/>
    </source>
</evidence>
<organism evidence="2 3">
    <name type="scientific">Crassostrea virginica</name>
    <name type="common">Eastern oyster</name>
    <dbReference type="NCBI Taxonomy" id="6565"/>
    <lineage>
        <taxon>Eukaryota</taxon>
        <taxon>Metazoa</taxon>
        <taxon>Spiralia</taxon>
        <taxon>Lophotrochozoa</taxon>
        <taxon>Mollusca</taxon>
        <taxon>Bivalvia</taxon>
        <taxon>Autobranchia</taxon>
        <taxon>Pteriomorphia</taxon>
        <taxon>Ostreida</taxon>
        <taxon>Ostreoidea</taxon>
        <taxon>Ostreidae</taxon>
        <taxon>Crassostrea</taxon>
    </lineage>
</organism>
<name>A0A8B8ENY1_CRAVI</name>
<dbReference type="InterPro" id="IPR021148">
    <property type="entry name" value="Polysacc_synth_dom"/>
</dbReference>
<reference evidence="3" key="1">
    <citation type="submission" date="2025-08" db="UniProtKB">
        <authorList>
            <consortium name="RefSeq"/>
        </authorList>
    </citation>
    <scope>IDENTIFICATION</scope>
    <source>
        <tissue evidence="3">Whole sample</tissue>
    </source>
</reference>
<keyword evidence="2" id="KW-1185">Reference proteome</keyword>
<dbReference type="Pfam" id="PF04669">
    <property type="entry name" value="PBDC1"/>
    <property type="match status" value="1"/>
</dbReference>
<dbReference type="RefSeq" id="XP_022341543.1">
    <property type="nucleotide sequence ID" value="XM_022485835.1"/>
</dbReference>
<protein>
    <submittedName>
        <fullName evidence="3">Protein PBDC1-like</fullName>
    </submittedName>
</protein>
<dbReference type="InterPro" id="IPR008476">
    <property type="entry name" value="PBDC1_metazoa/fungi"/>
</dbReference>
<gene>
    <name evidence="3" type="primary">LOC111135609</name>
</gene>
<evidence type="ECO:0000313" key="2">
    <source>
        <dbReference type="Proteomes" id="UP000694844"/>
    </source>
</evidence>
<sequence length="166" mass="19323">MANLANFTAGELSSVGSQLTNDPSKYINNPELELKWAMKSYQHAETYFNLISSVDPTALKLTPMDNEIYEEFRQDFPDFKVDVINEEDLKSVEAKEKWRPYINRFEKKIEDFNFGTLLRIDCTKDYTEENSILVVRAQFLAIEIARNREGYNSSLQSKKKENSEQT</sequence>
<dbReference type="PANTHER" id="PTHR13410">
    <property type="entry name" value="PROTEIN PBDC1"/>
    <property type="match status" value="1"/>
</dbReference>
<evidence type="ECO:0000259" key="1">
    <source>
        <dbReference type="Pfam" id="PF04669"/>
    </source>
</evidence>
<dbReference type="GO" id="GO:0005737">
    <property type="term" value="C:cytoplasm"/>
    <property type="evidence" value="ECO:0007669"/>
    <property type="project" value="TreeGrafter"/>
</dbReference>
<dbReference type="Gene3D" id="1.10.3560.10">
    <property type="entry name" value="yst0336 like domain"/>
    <property type="match status" value="1"/>
</dbReference>
<feature type="domain" description="Polysaccharide biosynthesis" evidence="1">
    <location>
        <begin position="32"/>
        <end position="155"/>
    </location>
</feature>
<dbReference type="KEGG" id="cvn:111135609"/>
<dbReference type="InterPro" id="IPR023139">
    <property type="entry name" value="PBDC1-like_dom_sf"/>
</dbReference>
<dbReference type="PANTHER" id="PTHR13410:SF9">
    <property type="entry name" value="PROTEIN PBDC1"/>
    <property type="match status" value="1"/>
</dbReference>
<dbReference type="OrthoDB" id="10248897at2759"/>
<dbReference type="GeneID" id="111135609"/>
<dbReference type="Proteomes" id="UP000694844">
    <property type="component" value="Chromosome 5"/>
</dbReference>
<proteinExistence type="predicted"/>
<accession>A0A8B8ENY1</accession>